<organism evidence="3 4">
    <name type="scientific">Candidatus Rhabdochlamydia oedothoracis</name>
    <dbReference type="NCBI Taxonomy" id="2720720"/>
    <lineage>
        <taxon>Bacteria</taxon>
        <taxon>Pseudomonadati</taxon>
        <taxon>Chlamydiota</taxon>
        <taxon>Chlamydiia</taxon>
        <taxon>Parachlamydiales</taxon>
        <taxon>Candidatus Rhabdochlamydiaceae</taxon>
        <taxon>Candidatus Rhabdochlamydia</taxon>
    </lineage>
</organism>
<keyword evidence="2" id="KW-0479">Metal-binding</keyword>
<gene>
    <name evidence="3" type="ORF">RHABOEDO_000737</name>
</gene>
<dbReference type="Pfam" id="PF01784">
    <property type="entry name" value="DUF34_NIF3"/>
    <property type="match status" value="1"/>
</dbReference>
<protein>
    <submittedName>
        <fullName evidence="3">GTP cyclohydrolase 1 type 2-like protein</fullName>
    </submittedName>
</protein>
<dbReference type="NCBIfam" id="TIGR00486">
    <property type="entry name" value="YbgI_SA1388"/>
    <property type="match status" value="1"/>
</dbReference>
<dbReference type="InterPro" id="IPR036069">
    <property type="entry name" value="DUF34/NIF3_sf"/>
</dbReference>
<dbReference type="Gene3D" id="3.40.1390.30">
    <property type="entry name" value="NIF3 (NGG1p interacting factor 3)-like"/>
    <property type="match status" value="2"/>
</dbReference>
<keyword evidence="4" id="KW-1185">Reference proteome</keyword>
<name>A0ABX8V012_9BACT</name>
<dbReference type="SUPFAM" id="SSF102705">
    <property type="entry name" value="NIF3 (NGG1p interacting factor 3)-like"/>
    <property type="match status" value="1"/>
</dbReference>
<accession>A0ABX8V012</accession>
<evidence type="ECO:0000313" key="3">
    <source>
        <dbReference type="EMBL" id="QYF48554.1"/>
    </source>
</evidence>
<evidence type="ECO:0000313" key="4">
    <source>
        <dbReference type="Proteomes" id="UP000826014"/>
    </source>
</evidence>
<dbReference type="InterPro" id="IPR002678">
    <property type="entry name" value="DUF34/NIF3"/>
</dbReference>
<proteinExistence type="inferred from homology"/>
<sequence>MITLQDLLQYLNQLLQPELFSDVCPNGLQIEGKKTISRVAFAVSASLATIKQAIALKADALIVHHGIFWDKTSCILLGSKKQKFQLLLENEISLLAYHLPLDAHQTVGNNWKAARDLNLTDLKAFGSLCGNKIGVKAQIKPTLVESFQTKLEAYYEHVAHTSLGGKKQISSVAIVSGGAHWMIEQAIQEEVDCFITGSFDEPIWDLAYENGIHFFALGHFSTEKVGVKCLKQITTKHFAIPAHFINLFNPF</sequence>
<dbReference type="PANTHER" id="PTHR13799:SF14">
    <property type="entry name" value="GTP CYCLOHYDROLASE 1 TYPE 2 HOMOLOG"/>
    <property type="match status" value="1"/>
</dbReference>
<dbReference type="Proteomes" id="UP000826014">
    <property type="component" value="Chromosome"/>
</dbReference>
<reference evidence="3 4" key="1">
    <citation type="journal article" date="2022" name="bioRxiv">
        <title>Ecology and evolution of chlamydial symbionts of arthropods.</title>
        <authorList>
            <person name="Halter T."/>
            <person name="Koestlbacher S."/>
            <person name="Collingro A."/>
            <person name="Sixt B.S."/>
            <person name="Toenshoff E.R."/>
            <person name="Hendrickx F."/>
            <person name="Kostanjsek R."/>
            <person name="Horn M."/>
        </authorList>
    </citation>
    <scope>NUCLEOTIDE SEQUENCE [LARGE SCALE GENOMIC DNA]</scope>
    <source>
        <strain evidence="3">W744xW776</strain>
    </source>
</reference>
<evidence type="ECO:0000256" key="2">
    <source>
        <dbReference type="ARBA" id="ARBA00022723"/>
    </source>
</evidence>
<dbReference type="EMBL" id="CP075587">
    <property type="protein sequence ID" value="QYF48554.1"/>
    <property type="molecule type" value="Genomic_DNA"/>
</dbReference>
<comment type="similarity">
    <text evidence="1">Belongs to the GTP cyclohydrolase I type 2/NIF3 family.</text>
</comment>
<dbReference type="PANTHER" id="PTHR13799">
    <property type="entry name" value="NGG1 INTERACTING FACTOR 3"/>
    <property type="match status" value="1"/>
</dbReference>
<evidence type="ECO:0000256" key="1">
    <source>
        <dbReference type="ARBA" id="ARBA00006964"/>
    </source>
</evidence>